<feature type="coiled-coil region" evidence="1">
    <location>
        <begin position="307"/>
        <end position="334"/>
    </location>
</feature>
<reference evidence="4" key="1">
    <citation type="submission" date="2022-07" db="EMBL/GenBank/DDBJ databases">
        <authorList>
            <person name="Macas J."/>
            <person name="Novak P."/>
            <person name="Neumann P."/>
        </authorList>
    </citation>
    <scope>NUCLEOTIDE SEQUENCE</scope>
</reference>
<keyword evidence="1" id="KW-0175">Coiled coil</keyword>
<accession>A0AAV0DA11</accession>
<dbReference type="PANTHER" id="PTHR48449">
    <property type="entry name" value="DUF1985 DOMAIN-CONTAINING PROTEIN"/>
    <property type="match status" value="1"/>
</dbReference>
<dbReference type="Pfam" id="PF09331">
    <property type="entry name" value="DUF1985"/>
    <property type="match status" value="1"/>
</dbReference>
<comment type="caution">
    <text evidence="4">The sequence shown here is derived from an EMBL/GenBank/DDBJ whole genome shotgun (WGS) entry which is preliminary data.</text>
</comment>
<keyword evidence="5" id="KW-1185">Reference proteome</keyword>
<name>A0AAV0DA11_9ASTE</name>
<feature type="region of interest" description="Disordered" evidence="2">
    <location>
        <begin position="341"/>
        <end position="365"/>
    </location>
</feature>
<dbReference type="EMBL" id="CAMAPF010000087">
    <property type="protein sequence ID" value="CAH9096234.1"/>
    <property type="molecule type" value="Genomic_DNA"/>
</dbReference>
<dbReference type="Proteomes" id="UP001152523">
    <property type="component" value="Unassembled WGS sequence"/>
</dbReference>
<proteinExistence type="predicted"/>
<evidence type="ECO:0000313" key="4">
    <source>
        <dbReference type="EMBL" id="CAH9096234.1"/>
    </source>
</evidence>
<gene>
    <name evidence="4" type="ORF">CEPIT_LOCUS13668</name>
</gene>
<dbReference type="InterPro" id="IPR015410">
    <property type="entry name" value="DUF1985"/>
</dbReference>
<organism evidence="4 5">
    <name type="scientific">Cuscuta epithymum</name>
    <dbReference type="NCBI Taxonomy" id="186058"/>
    <lineage>
        <taxon>Eukaryota</taxon>
        <taxon>Viridiplantae</taxon>
        <taxon>Streptophyta</taxon>
        <taxon>Embryophyta</taxon>
        <taxon>Tracheophyta</taxon>
        <taxon>Spermatophyta</taxon>
        <taxon>Magnoliopsida</taxon>
        <taxon>eudicotyledons</taxon>
        <taxon>Gunneridae</taxon>
        <taxon>Pentapetalae</taxon>
        <taxon>asterids</taxon>
        <taxon>lamiids</taxon>
        <taxon>Solanales</taxon>
        <taxon>Convolvulaceae</taxon>
        <taxon>Cuscuteae</taxon>
        <taxon>Cuscuta</taxon>
        <taxon>Cuscuta subgen. Cuscuta</taxon>
    </lineage>
</organism>
<dbReference type="PANTHER" id="PTHR48449:SF1">
    <property type="entry name" value="DUF1985 DOMAIN-CONTAINING PROTEIN"/>
    <property type="match status" value="1"/>
</dbReference>
<sequence length="365" mass="42373">MAERSFEVQIPVRKHFPAQLSVCSYFREAVSLVKGALTKDQLQEFRNLPWGHLLSVPDIQFSGQIIHALLLRLVKDQPADELWFLIQGRLLKFTYADFCRISGLKSSAENPVFNDDDEVHGTLIDKYFRGSTNITYKMLKDKLKSFRRTKSGDSVKLLSMCYILTVLLARDNKTKINLVYLKWADEFEKFKMYPWGRESYNTMIDNFKSIMKEQPTRFRQSKATTAKFTLYGCPFILQVWAYENVPNLGEHCAERIGNEEIPMLNWKADGFFHARKLNELVFKDNDDEEHDSENDNEDEEVRDKGFKDKVMDEMQALREHVAALESRLKLMEERFSAQGSVTEKATEIGSKNKVMEMEGIPQQGC</sequence>
<evidence type="ECO:0000256" key="1">
    <source>
        <dbReference type="SAM" id="Coils"/>
    </source>
</evidence>
<evidence type="ECO:0000259" key="3">
    <source>
        <dbReference type="Pfam" id="PF09331"/>
    </source>
</evidence>
<evidence type="ECO:0000313" key="5">
    <source>
        <dbReference type="Proteomes" id="UP001152523"/>
    </source>
</evidence>
<protein>
    <recommendedName>
        <fullName evidence="3">DUF1985 domain-containing protein</fullName>
    </recommendedName>
</protein>
<feature type="domain" description="DUF1985" evidence="3">
    <location>
        <begin position="70"/>
        <end position="205"/>
    </location>
</feature>
<evidence type="ECO:0000256" key="2">
    <source>
        <dbReference type="SAM" id="MobiDB-lite"/>
    </source>
</evidence>
<dbReference type="AlphaFoldDB" id="A0AAV0DA11"/>